<keyword evidence="1" id="KW-0378">Hydrolase</keyword>
<dbReference type="SFLD" id="SFLDG01140">
    <property type="entry name" value="C2.B:_Phosphomannomutase_and_P"/>
    <property type="match status" value="1"/>
</dbReference>
<dbReference type="InterPro" id="IPR006379">
    <property type="entry name" value="HAD-SF_hydro_IIB"/>
</dbReference>
<dbReference type="PANTHER" id="PTHR10000:SF53">
    <property type="entry name" value="5-AMINO-6-(5-PHOSPHO-D-RIBITYLAMINO)URACIL PHOSPHATASE YBJI-RELATED"/>
    <property type="match status" value="1"/>
</dbReference>
<dbReference type="GO" id="GO:0000287">
    <property type="term" value="F:magnesium ion binding"/>
    <property type="evidence" value="ECO:0007669"/>
    <property type="project" value="TreeGrafter"/>
</dbReference>
<dbReference type="SFLD" id="SFLDG01144">
    <property type="entry name" value="C2.B.4:_PGP_Like"/>
    <property type="match status" value="1"/>
</dbReference>
<evidence type="ECO:0000313" key="2">
    <source>
        <dbReference type="Proteomes" id="UP000680038"/>
    </source>
</evidence>
<dbReference type="InterPro" id="IPR000150">
    <property type="entry name" value="Cof"/>
</dbReference>
<comment type="caution">
    <text evidence="1">The sequence shown here is derived from an EMBL/GenBank/DDBJ whole genome shotgun (WGS) entry which is preliminary data.</text>
</comment>
<dbReference type="GO" id="GO:0043726">
    <property type="term" value="F:5-amino-6-(5-phosphoribitylamino)uracil phosphatase activity"/>
    <property type="evidence" value="ECO:0007669"/>
    <property type="project" value="UniProtKB-EC"/>
</dbReference>
<organism evidence="1 2">
    <name type="scientific">Dyadobacter helix</name>
    <dbReference type="NCBI Taxonomy" id="2822344"/>
    <lineage>
        <taxon>Bacteria</taxon>
        <taxon>Pseudomonadati</taxon>
        <taxon>Bacteroidota</taxon>
        <taxon>Cytophagia</taxon>
        <taxon>Cytophagales</taxon>
        <taxon>Spirosomataceae</taxon>
        <taxon>Dyadobacter</taxon>
    </lineage>
</organism>
<dbReference type="NCBIfam" id="TIGR00099">
    <property type="entry name" value="Cof-subfamily"/>
    <property type="match status" value="1"/>
</dbReference>
<sequence>MRVQYEYPKSEIWAITPKRKLFLQTWRQKIIFLYMHFSNIRLIATDMDGTLLNSRHELNESFYPVFQQLKNRGIRFVAASGRQYFNLEKKLENVKDDVIFAAENGSYVVFRDQELHVQAIDRSIVFDLITTARNIPDTYAIICGKKKAYVESTVPAFLEHLRLYFERYEIVEDLLEVKNDDFLKFTLCDLAGSEKNSYPHFKHLKEQLQVKVSGPIWLDISHKLANKGRAMEVLQALFGISEKETMVFGDYFNDLEMLQKAYYSYAMANAHPEVKKVSRFTAGSNDENGVVAVLQEFLNSTEAFHSDL</sequence>
<accession>A0A916JDJ8</accession>
<dbReference type="GO" id="GO:0005829">
    <property type="term" value="C:cytosol"/>
    <property type="evidence" value="ECO:0007669"/>
    <property type="project" value="TreeGrafter"/>
</dbReference>
<name>A0A916JDJ8_9BACT</name>
<dbReference type="EC" id="3.1.3.104" evidence="1"/>
<evidence type="ECO:0000313" key="1">
    <source>
        <dbReference type="EMBL" id="CAG5004996.1"/>
    </source>
</evidence>
<protein>
    <submittedName>
        <fullName evidence="1">5-amino-6-(5-phospho-D-ribitylamino)uracil phosphatase YbjI</fullName>
        <ecNumber evidence="1">3.1.3.104</ecNumber>
    </submittedName>
</protein>
<dbReference type="EMBL" id="CAJRAF010000002">
    <property type="protein sequence ID" value="CAG5004996.1"/>
    <property type="molecule type" value="Genomic_DNA"/>
</dbReference>
<dbReference type="NCBIfam" id="TIGR01484">
    <property type="entry name" value="HAD-SF-IIB"/>
    <property type="match status" value="1"/>
</dbReference>
<dbReference type="InterPro" id="IPR036412">
    <property type="entry name" value="HAD-like_sf"/>
</dbReference>
<dbReference type="PROSITE" id="PS01228">
    <property type="entry name" value="COF_1"/>
    <property type="match status" value="1"/>
</dbReference>
<dbReference type="PANTHER" id="PTHR10000">
    <property type="entry name" value="PHOSPHOSERINE PHOSPHATASE"/>
    <property type="match status" value="1"/>
</dbReference>
<keyword evidence="2" id="KW-1185">Reference proteome</keyword>
<dbReference type="Gene3D" id="3.40.50.1000">
    <property type="entry name" value="HAD superfamily/HAD-like"/>
    <property type="match status" value="1"/>
</dbReference>
<dbReference type="AlphaFoldDB" id="A0A916JDJ8"/>
<dbReference type="SFLD" id="SFLDS00003">
    <property type="entry name" value="Haloacid_Dehalogenase"/>
    <property type="match status" value="1"/>
</dbReference>
<dbReference type="Gene3D" id="3.30.1240.10">
    <property type="match status" value="1"/>
</dbReference>
<dbReference type="CDD" id="cd07518">
    <property type="entry name" value="HAD_YbiV-Like"/>
    <property type="match status" value="1"/>
</dbReference>
<dbReference type="InterPro" id="IPR023214">
    <property type="entry name" value="HAD_sf"/>
</dbReference>
<dbReference type="Pfam" id="PF08282">
    <property type="entry name" value="Hydrolase_3"/>
    <property type="match status" value="1"/>
</dbReference>
<gene>
    <name evidence="1" type="primary">ybjI</name>
    <name evidence="1" type="ORF">DYBT9275_03494</name>
</gene>
<dbReference type="Proteomes" id="UP000680038">
    <property type="component" value="Unassembled WGS sequence"/>
</dbReference>
<reference evidence="1" key="1">
    <citation type="submission" date="2021-04" db="EMBL/GenBank/DDBJ databases">
        <authorList>
            <person name="Rodrigo-Torres L."/>
            <person name="Arahal R. D."/>
            <person name="Lucena T."/>
        </authorList>
    </citation>
    <scope>NUCLEOTIDE SEQUENCE</scope>
    <source>
        <strain evidence="1">CECT 9275</strain>
    </source>
</reference>
<dbReference type="SUPFAM" id="SSF56784">
    <property type="entry name" value="HAD-like"/>
    <property type="match status" value="1"/>
</dbReference>
<proteinExistence type="predicted"/>